<dbReference type="PANTHER" id="PTHR30055">
    <property type="entry name" value="HTH-TYPE TRANSCRIPTIONAL REGULATOR RUTR"/>
    <property type="match status" value="1"/>
</dbReference>
<sequence length="217" mass="23723">MRSADDLTTTARIRDAAIDQFGRHGFGVTVRAIATAAGVSPGLVIHHFGSKDGLHKACDDHVAAVIAEAKTESVRTADPAAWLAAMDEVESYAPIMGYLTRSLQSGGDLAKVLWRRMIDNTERYLEEGVRAGTIKASRDPKGRAHFLTMAGGGGFLLYLQMHDTPDDVRTVLRDYARDMTVPALEVYTEGLMADRTMYDTFVARQAADAEAADHHHY</sequence>
<evidence type="ECO:0000313" key="4">
    <source>
        <dbReference type="EMBL" id="CAJ1580717.1"/>
    </source>
</evidence>
<dbReference type="Pfam" id="PF17933">
    <property type="entry name" value="TetR_C_25"/>
    <property type="match status" value="1"/>
</dbReference>
<dbReference type="Pfam" id="PF00440">
    <property type="entry name" value="TetR_N"/>
    <property type="match status" value="1"/>
</dbReference>
<keyword evidence="1 2" id="KW-0238">DNA-binding</keyword>
<evidence type="ECO:0000256" key="2">
    <source>
        <dbReference type="PROSITE-ProRule" id="PRU00335"/>
    </source>
</evidence>
<keyword evidence="5" id="KW-1185">Reference proteome</keyword>
<dbReference type="RefSeq" id="WP_316515129.1">
    <property type="nucleotide sequence ID" value="NZ_OY726395.1"/>
</dbReference>
<gene>
    <name evidence="4" type="ORF">MU0050_001182</name>
</gene>
<proteinExistence type="predicted"/>
<reference evidence="4 5" key="1">
    <citation type="submission" date="2023-08" db="EMBL/GenBank/DDBJ databases">
        <authorList>
            <person name="Folkvardsen B D."/>
            <person name="Norman A."/>
        </authorList>
    </citation>
    <scope>NUCLEOTIDE SEQUENCE [LARGE SCALE GENOMIC DNA]</scope>
    <source>
        <strain evidence="4 5">Mu0050</strain>
    </source>
</reference>
<accession>A0ABN9NVQ3</accession>
<dbReference type="SUPFAM" id="SSF48498">
    <property type="entry name" value="Tetracyclin repressor-like, C-terminal domain"/>
    <property type="match status" value="1"/>
</dbReference>
<dbReference type="InterPro" id="IPR041484">
    <property type="entry name" value="TetR_C_25"/>
</dbReference>
<dbReference type="SUPFAM" id="SSF46689">
    <property type="entry name" value="Homeodomain-like"/>
    <property type="match status" value="1"/>
</dbReference>
<dbReference type="Proteomes" id="UP001190466">
    <property type="component" value="Chromosome"/>
</dbReference>
<feature type="domain" description="HTH tetR-type" evidence="3">
    <location>
        <begin position="7"/>
        <end position="66"/>
    </location>
</feature>
<dbReference type="InterPro" id="IPR050109">
    <property type="entry name" value="HTH-type_TetR-like_transc_reg"/>
</dbReference>
<dbReference type="PRINTS" id="PR00455">
    <property type="entry name" value="HTHTETR"/>
</dbReference>
<evidence type="ECO:0000259" key="3">
    <source>
        <dbReference type="PROSITE" id="PS50977"/>
    </source>
</evidence>
<evidence type="ECO:0000256" key="1">
    <source>
        <dbReference type="ARBA" id="ARBA00023125"/>
    </source>
</evidence>
<dbReference type="InterPro" id="IPR009057">
    <property type="entry name" value="Homeodomain-like_sf"/>
</dbReference>
<dbReference type="PANTHER" id="PTHR30055:SF146">
    <property type="entry name" value="HTH-TYPE TRANSCRIPTIONAL DUAL REGULATOR CECR"/>
    <property type="match status" value="1"/>
</dbReference>
<evidence type="ECO:0000313" key="5">
    <source>
        <dbReference type="Proteomes" id="UP001190466"/>
    </source>
</evidence>
<feature type="DNA-binding region" description="H-T-H motif" evidence="2">
    <location>
        <begin position="29"/>
        <end position="48"/>
    </location>
</feature>
<dbReference type="Gene3D" id="1.10.357.10">
    <property type="entry name" value="Tetracycline Repressor, domain 2"/>
    <property type="match status" value="1"/>
</dbReference>
<organism evidence="4 5">
    <name type="scientific">[Mycobacterium] wendilense</name>
    <dbReference type="NCBI Taxonomy" id="3064284"/>
    <lineage>
        <taxon>Bacteria</taxon>
        <taxon>Bacillati</taxon>
        <taxon>Actinomycetota</taxon>
        <taxon>Actinomycetes</taxon>
        <taxon>Mycobacteriales</taxon>
        <taxon>Mycobacteriaceae</taxon>
        <taxon>Mycolicibacter</taxon>
    </lineage>
</organism>
<dbReference type="PROSITE" id="PS50977">
    <property type="entry name" value="HTH_TETR_2"/>
    <property type="match status" value="1"/>
</dbReference>
<dbReference type="InterPro" id="IPR036271">
    <property type="entry name" value="Tet_transcr_reg_TetR-rel_C_sf"/>
</dbReference>
<dbReference type="EMBL" id="OY726395">
    <property type="protein sequence ID" value="CAJ1580717.1"/>
    <property type="molecule type" value="Genomic_DNA"/>
</dbReference>
<protein>
    <submittedName>
        <fullName evidence="4">TetR family transcriptional regulator</fullName>
    </submittedName>
</protein>
<name>A0ABN9NVQ3_9MYCO</name>
<dbReference type="InterPro" id="IPR001647">
    <property type="entry name" value="HTH_TetR"/>
</dbReference>